<proteinExistence type="predicted"/>
<dbReference type="EMBL" id="JAFLEQ010000017">
    <property type="protein sequence ID" value="MBN9645201.1"/>
    <property type="molecule type" value="Genomic_DNA"/>
</dbReference>
<name>A0A939IWE3_9CORY</name>
<dbReference type="RefSeq" id="WP_207279672.1">
    <property type="nucleotide sequence ID" value="NZ_JAFLEQ010000017.1"/>
</dbReference>
<reference evidence="2" key="1">
    <citation type="submission" date="2021-03" db="EMBL/GenBank/DDBJ databases">
        <authorList>
            <person name="Sun Q."/>
        </authorList>
    </citation>
    <scope>NUCLEOTIDE SEQUENCE</scope>
    <source>
        <strain evidence="2">CCM 8862</strain>
    </source>
</reference>
<keyword evidence="3" id="KW-1185">Reference proteome</keyword>
<evidence type="ECO:0000256" key="1">
    <source>
        <dbReference type="SAM" id="SignalP"/>
    </source>
</evidence>
<feature type="signal peptide" evidence="1">
    <location>
        <begin position="1"/>
        <end position="24"/>
    </location>
</feature>
<evidence type="ECO:0000313" key="3">
    <source>
        <dbReference type="Proteomes" id="UP000664332"/>
    </source>
</evidence>
<evidence type="ECO:0000313" key="2">
    <source>
        <dbReference type="EMBL" id="MBN9645201.1"/>
    </source>
</evidence>
<dbReference type="Proteomes" id="UP000664332">
    <property type="component" value="Unassembled WGS sequence"/>
</dbReference>
<gene>
    <name evidence="2" type="ORF">JZY06_11350</name>
</gene>
<comment type="caution">
    <text evidence="2">The sequence shown here is derived from an EMBL/GenBank/DDBJ whole genome shotgun (WGS) entry which is preliminary data.</text>
</comment>
<protein>
    <submittedName>
        <fullName evidence="2">Uncharacterized protein</fullName>
    </submittedName>
</protein>
<accession>A0A939IWE3</accession>
<dbReference type="AlphaFoldDB" id="A0A939IWE3"/>
<dbReference type="PROSITE" id="PS51257">
    <property type="entry name" value="PROKAR_LIPOPROTEIN"/>
    <property type="match status" value="1"/>
</dbReference>
<keyword evidence="1" id="KW-0732">Signal</keyword>
<feature type="chain" id="PRO_5037933775" evidence="1">
    <location>
        <begin position="25"/>
        <end position="175"/>
    </location>
</feature>
<sequence length="175" mass="18221">MKRTLTTLAASVALAVSCAVPAQAAGIAATQSWTHGADGVTSFVNSQDCTFMTKHSTLMGFVPGVSYEKAKIVLTGSTFVRGYMSDRIDQGAGDWAKAIPDDVRARLIDLSIAGTLKKAAECDLVIDPDHQADKDYNRQIADGNAAYGEVTVTGVLSETPGLLSSLMGSSGSSES</sequence>
<organism evidence="2 3">
    <name type="scientific">Corynebacterium mendelii</name>
    <dbReference type="NCBI Taxonomy" id="2765362"/>
    <lineage>
        <taxon>Bacteria</taxon>
        <taxon>Bacillati</taxon>
        <taxon>Actinomycetota</taxon>
        <taxon>Actinomycetes</taxon>
        <taxon>Mycobacteriales</taxon>
        <taxon>Corynebacteriaceae</taxon>
        <taxon>Corynebacterium</taxon>
    </lineage>
</organism>